<evidence type="ECO:0000313" key="2">
    <source>
        <dbReference type="Proteomes" id="UP000197208"/>
    </source>
</evidence>
<organism evidence="1 2">
    <name type="scientific">Deinococcus indicus</name>
    <dbReference type="NCBI Taxonomy" id="223556"/>
    <lineage>
        <taxon>Bacteria</taxon>
        <taxon>Thermotogati</taxon>
        <taxon>Deinococcota</taxon>
        <taxon>Deinococci</taxon>
        <taxon>Deinococcales</taxon>
        <taxon>Deinococcaceae</taxon>
        <taxon>Deinococcus</taxon>
    </lineage>
</organism>
<dbReference type="RefSeq" id="WP_088248112.1">
    <property type="nucleotide sequence ID" value="NZ_BNAM01000009.1"/>
</dbReference>
<dbReference type="AlphaFoldDB" id="A0A246BMP1"/>
<proteinExistence type="predicted"/>
<accession>A0A246BMP1</accession>
<keyword evidence="2" id="KW-1185">Reference proteome</keyword>
<dbReference type="OrthoDB" id="72611at2"/>
<evidence type="ECO:0000313" key="1">
    <source>
        <dbReference type="EMBL" id="OWL96915.1"/>
    </source>
</evidence>
<evidence type="ECO:0008006" key="3">
    <source>
        <dbReference type="Google" id="ProtNLM"/>
    </source>
</evidence>
<sequence>MNAIRMFPLLLLCACQSGPAPYVKVGPDPELSAAGPVVLTVTPASGKAVTFTRAQLAALGLVSFTTPDPSRKNEVHEYTGPLLSSVLDAAGIAPDATLHLTAHDRYATDLKLGPLRDVPVIVALKSGGELLELRNYGPVYLTFPYHAFKLDPTVYNAAWVWQMMGITERTD</sequence>
<dbReference type="Proteomes" id="UP000197208">
    <property type="component" value="Unassembled WGS sequence"/>
</dbReference>
<dbReference type="EMBL" id="NHMK01000010">
    <property type="protein sequence ID" value="OWL96915.1"/>
    <property type="molecule type" value="Genomic_DNA"/>
</dbReference>
<dbReference type="Gene3D" id="3.90.420.10">
    <property type="entry name" value="Oxidoreductase, molybdopterin-binding domain"/>
    <property type="match status" value="1"/>
</dbReference>
<reference evidence="1 2" key="1">
    <citation type="submission" date="2017-05" db="EMBL/GenBank/DDBJ databases">
        <title>De novo genome assembly of Deniococcus indicus strain DR1.</title>
        <authorList>
            <person name="Chauhan D."/>
            <person name="Yennamalli R.M."/>
            <person name="Priyadarshini R."/>
        </authorList>
    </citation>
    <scope>NUCLEOTIDE SEQUENCE [LARGE SCALE GENOMIC DNA]</scope>
    <source>
        <strain evidence="1 2">DR1</strain>
    </source>
</reference>
<gene>
    <name evidence="1" type="ORF">CBQ26_07975</name>
</gene>
<comment type="caution">
    <text evidence="1">The sequence shown here is derived from an EMBL/GenBank/DDBJ whole genome shotgun (WGS) entry which is preliminary data.</text>
</comment>
<name>A0A246BMP1_9DEIO</name>
<dbReference type="InterPro" id="IPR036374">
    <property type="entry name" value="OxRdtase_Mopterin-bd_sf"/>
</dbReference>
<protein>
    <recommendedName>
        <fullName evidence="3">Oxidoreductase molybdopterin-binding domain-containing protein</fullName>
    </recommendedName>
</protein>
<dbReference type="SUPFAM" id="SSF56524">
    <property type="entry name" value="Oxidoreductase molybdopterin-binding domain"/>
    <property type="match status" value="1"/>
</dbReference>